<dbReference type="EMBL" id="KB095811">
    <property type="protein sequence ID" value="ESO12270.1"/>
    <property type="molecule type" value="Genomic_DNA"/>
</dbReference>
<gene>
    <name evidence="3" type="primary">20198023</name>
    <name evidence="2" type="ORF">HELRODRAFT_158751</name>
</gene>
<proteinExistence type="predicted"/>
<dbReference type="HOGENOM" id="CLU_1121128_0_0_1"/>
<evidence type="ECO:0000313" key="4">
    <source>
        <dbReference type="Proteomes" id="UP000015101"/>
    </source>
</evidence>
<organism evidence="3 4">
    <name type="scientific">Helobdella robusta</name>
    <name type="common">Californian leech</name>
    <dbReference type="NCBI Taxonomy" id="6412"/>
    <lineage>
        <taxon>Eukaryota</taxon>
        <taxon>Metazoa</taxon>
        <taxon>Spiralia</taxon>
        <taxon>Lophotrochozoa</taxon>
        <taxon>Annelida</taxon>
        <taxon>Clitellata</taxon>
        <taxon>Hirudinea</taxon>
        <taxon>Rhynchobdellida</taxon>
        <taxon>Glossiphoniidae</taxon>
        <taxon>Helobdella</taxon>
    </lineage>
</organism>
<reference evidence="3" key="3">
    <citation type="submission" date="2015-06" db="UniProtKB">
        <authorList>
            <consortium name="EnsemblMetazoa"/>
        </authorList>
    </citation>
    <scope>IDENTIFICATION</scope>
</reference>
<feature type="region of interest" description="Disordered" evidence="1">
    <location>
        <begin position="136"/>
        <end position="188"/>
    </location>
</feature>
<reference evidence="4" key="1">
    <citation type="submission" date="2012-12" db="EMBL/GenBank/DDBJ databases">
        <authorList>
            <person name="Hellsten U."/>
            <person name="Grimwood J."/>
            <person name="Chapman J.A."/>
            <person name="Shapiro H."/>
            <person name="Aerts A."/>
            <person name="Otillar R.P."/>
            <person name="Terry A.Y."/>
            <person name="Boore J.L."/>
            <person name="Simakov O."/>
            <person name="Marletaz F."/>
            <person name="Cho S.-J."/>
            <person name="Edsinger-Gonzales E."/>
            <person name="Havlak P."/>
            <person name="Kuo D.-H."/>
            <person name="Larsson T."/>
            <person name="Lv J."/>
            <person name="Arendt D."/>
            <person name="Savage R."/>
            <person name="Osoegawa K."/>
            <person name="de Jong P."/>
            <person name="Lindberg D.R."/>
            <person name="Seaver E.C."/>
            <person name="Weisblat D.A."/>
            <person name="Putnam N.H."/>
            <person name="Grigoriev I.V."/>
            <person name="Rokhsar D.S."/>
        </authorList>
    </citation>
    <scope>NUCLEOTIDE SEQUENCE</scope>
</reference>
<name>T1EN73_HELRO</name>
<evidence type="ECO:0000256" key="1">
    <source>
        <dbReference type="SAM" id="MobiDB-lite"/>
    </source>
</evidence>
<dbReference type="AlphaFoldDB" id="T1EN73"/>
<evidence type="ECO:0000313" key="3">
    <source>
        <dbReference type="EnsemblMetazoa" id="HelroP158751"/>
    </source>
</evidence>
<dbReference type="RefSeq" id="XP_009008990.1">
    <property type="nucleotide sequence ID" value="XM_009010742.1"/>
</dbReference>
<accession>T1EN73</accession>
<dbReference type="InParanoid" id="T1EN73"/>
<dbReference type="GeneID" id="20198023"/>
<sequence length="248" mass="27446">MQPSMSPSVCSPRSYAGEAAAFSFSPELTFFDSTLPNQQQIKHSQQIISPFQQIKFQQLQQMHSNIYQPQQAHIQQTSLPRQKFVPQSQLAPRFIAPLSPQRMPVVQSSTPFNQQQLLLQHQLKFAAISQASGVASQSHEQQSASSPISPLLPCRQLPQTSPAQSSLDKLTESPQHEPPSDQSSRLDPVIYSMGSDFHQAFLFPSTSIASVCLRQDLLHATDKVTSAMSTLVNELNMGLLEGLFESSK</sequence>
<feature type="compositionally biased region" description="Polar residues" evidence="1">
    <location>
        <begin position="157"/>
        <end position="168"/>
    </location>
</feature>
<keyword evidence="4" id="KW-1185">Reference proteome</keyword>
<reference evidence="2 4" key="2">
    <citation type="journal article" date="2013" name="Nature">
        <title>Insights into bilaterian evolution from three spiralian genomes.</title>
        <authorList>
            <person name="Simakov O."/>
            <person name="Marletaz F."/>
            <person name="Cho S.J."/>
            <person name="Edsinger-Gonzales E."/>
            <person name="Havlak P."/>
            <person name="Hellsten U."/>
            <person name="Kuo D.H."/>
            <person name="Larsson T."/>
            <person name="Lv J."/>
            <person name="Arendt D."/>
            <person name="Savage R."/>
            <person name="Osoegawa K."/>
            <person name="de Jong P."/>
            <person name="Grimwood J."/>
            <person name="Chapman J.A."/>
            <person name="Shapiro H."/>
            <person name="Aerts A."/>
            <person name="Otillar R.P."/>
            <person name="Terry A.Y."/>
            <person name="Boore J.L."/>
            <person name="Grigoriev I.V."/>
            <person name="Lindberg D.R."/>
            <person name="Seaver E.C."/>
            <person name="Weisblat D.A."/>
            <person name="Putnam N.H."/>
            <person name="Rokhsar D.S."/>
        </authorList>
    </citation>
    <scope>NUCLEOTIDE SEQUENCE</scope>
</reference>
<dbReference type="KEGG" id="hro:HELRODRAFT_158751"/>
<evidence type="ECO:0000313" key="2">
    <source>
        <dbReference type="EMBL" id="ESO12270.1"/>
    </source>
</evidence>
<dbReference type="Proteomes" id="UP000015101">
    <property type="component" value="Unassembled WGS sequence"/>
</dbReference>
<dbReference type="EMBL" id="AMQM01000124">
    <property type="status" value="NOT_ANNOTATED_CDS"/>
    <property type="molecule type" value="Genomic_DNA"/>
</dbReference>
<dbReference type="EnsemblMetazoa" id="HelroT158751">
    <property type="protein sequence ID" value="HelroP158751"/>
    <property type="gene ID" value="HelroG158751"/>
</dbReference>
<feature type="compositionally biased region" description="Basic and acidic residues" evidence="1">
    <location>
        <begin position="169"/>
        <end position="179"/>
    </location>
</feature>
<dbReference type="CTD" id="20198023"/>
<protein>
    <submittedName>
        <fullName evidence="2 3">Uncharacterized protein</fullName>
    </submittedName>
</protein>
<feature type="compositionally biased region" description="Low complexity" evidence="1">
    <location>
        <begin position="136"/>
        <end position="146"/>
    </location>
</feature>